<accession>A0ABY4ZK51</accession>
<evidence type="ECO:0000313" key="3">
    <source>
        <dbReference type="Proteomes" id="UP001056374"/>
    </source>
</evidence>
<dbReference type="Pfam" id="PF25637">
    <property type="entry name" value="DUF7942"/>
    <property type="match status" value="1"/>
</dbReference>
<evidence type="ECO:0000313" key="2">
    <source>
        <dbReference type="EMBL" id="USQ89394.1"/>
    </source>
</evidence>
<protein>
    <recommendedName>
        <fullName evidence="4">Integral membrane protein</fullName>
    </recommendedName>
</protein>
<keyword evidence="1" id="KW-1133">Transmembrane helix</keyword>
<feature type="transmembrane region" description="Helical" evidence="1">
    <location>
        <begin position="62"/>
        <end position="81"/>
    </location>
</feature>
<dbReference type="RefSeq" id="WP_252556113.1">
    <property type="nucleotide sequence ID" value="NZ_CP099468.1"/>
</dbReference>
<name>A0ABY4ZK51_9ACTN</name>
<feature type="transmembrane region" description="Helical" evidence="1">
    <location>
        <begin position="12"/>
        <end position="30"/>
    </location>
</feature>
<reference evidence="2" key="1">
    <citation type="submission" date="2022-06" db="EMBL/GenBank/DDBJ databases">
        <title>Complete genome sequence of soil microorganisms Streptomyces sp. Qhu-M197 isolated from Alpine meadows habitats on the Tibetan Plateau.</title>
        <authorList>
            <person name="Zhang B."/>
            <person name="Xiang X."/>
            <person name="Fan J."/>
        </authorList>
    </citation>
    <scope>NUCLEOTIDE SEQUENCE</scope>
    <source>
        <strain evidence="2">Qhu-M197</strain>
    </source>
</reference>
<dbReference type="EMBL" id="CP099468">
    <property type="protein sequence ID" value="USQ89394.1"/>
    <property type="molecule type" value="Genomic_DNA"/>
</dbReference>
<dbReference type="NCBIfam" id="NF046119">
    <property type="entry name" value="memb_SCO4225"/>
    <property type="match status" value="1"/>
</dbReference>
<keyword evidence="1" id="KW-0472">Membrane</keyword>
<keyword evidence="1" id="KW-0812">Transmembrane</keyword>
<sequence>MRHALGDVVALVYLAVCAVLLVWAIVVAAADDSGESMAAVIPLLATAPGSFVFLVLPDGGAMLLLAVVLGALINATVIGWCSRALRRGGGRGTAAS</sequence>
<gene>
    <name evidence="2" type="ORF">NFX46_02210</name>
</gene>
<dbReference type="Proteomes" id="UP001056374">
    <property type="component" value="Chromosome"/>
</dbReference>
<dbReference type="InterPro" id="IPR057702">
    <property type="entry name" value="DUF7942"/>
</dbReference>
<proteinExistence type="predicted"/>
<keyword evidence="3" id="KW-1185">Reference proteome</keyword>
<evidence type="ECO:0000256" key="1">
    <source>
        <dbReference type="SAM" id="Phobius"/>
    </source>
</evidence>
<organism evidence="2 3">
    <name type="scientific">Streptomyces phaeoluteigriseus</name>
    <dbReference type="NCBI Taxonomy" id="114686"/>
    <lineage>
        <taxon>Bacteria</taxon>
        <taxon>Bacillati</taxon>
        <taxon>Actinomycetota</taxon>
        <taxon>Actinomycetes</taxon>
        <taxon>Kitasatosporales</taxon>
        <taxon>Streptomycetaceae</taxon>
        <taxon>Streptomyces</taxon>
        <taxon>Streptomyces aurantiacus group</taxon>
    </lineage>
</organism>
<evidence type="ECO:0008006" key="4">
    <source>
        <dbReference type="Google" id="ProtNLM"/>
    </source>
</evidence>